<evidence type="ECO:0000256" key="8">
    <source>
        <dbReference type="SAM" id="Phobius"/>
    </source>
</evidence>
<dbReference type="PANTHER" id="PTHR45436:SF5">
    <property type="entry name" value="SENSOR HISTIDINE KINASE TRCS"/>
    <property type="match status" value="1"/>
</dbReference>
<dbReference type="SMART" id="SM00387">
    <property type="entry name" value="HATPase_c"/>
    <property type="match status" value="1"/>
</dbReference>
<dbReference type="InterPro" id="IPR005467">
    <property type="entry name" value="His_kinase_dom"/>
</dbReference>
<dbReference type="InterPro" id="IPR036890">
    <property type="entry name" value="HATPase_C_sf"/>
</dbReference>
<keyword evidence="4" id="KW-0808">Transferase</keyword>
<evidence type="ECO:0000313" key="11">
    <source>
        <dbReference type="Proteomes" id="UP000810252"/>
    </source>
</evidence>
<dbReference type="Gene3D" id="1.10.287.130">
    <property type="match status" value="1"/>
</dbReference>
<dbReference type="GO" id="GO:0005886">
    <property type="term" value="C:plasma membrane"/>
    <property type="evidence" value="ECO:0007669"/>
    <property type="project" value="TreeGrafter"/>
</dbReference>
<dbReference type="InterPro" id="IPR036097">
    <property type="entry name" value="HisK_dim/P_sf"/>
</dbReference>
<dbReference type="SUPFAM" id="SSF47384">
    <property type="entry name" value="Homodimeric domain of signal transducing histidine kinase"/>
    <property type="match status" value="1"/>
</dbReference>
<organism evidence="10 11">
    <name type="scientific">Candidatus Cryptobacteroides merdigallinarum</name>
    <dbReference type="NCBI Taxonomy" id="2840770"/>
    <lineage>
        <taxon>Bacteria</taxon>
        <taxon>Pseudomonadati</taxon>
        <taxon>Bacteroidota</taxon>
        <taxon>Bacteroidia</taxon>
        <taxon>Bacteroidales</taxon>
        <taxon>Candidatus Cryptobacteroides</taxon>
    </lineage>
</organism>
<keyword evidence="7 8" id="KW-1133">Transmembrane helix</keyword>
<comment type="catalytic activity">
    <reaction evidence="1">
        <text>ATP + protein L-histidine = ADP + protein N-phospho-L-histidine.</text>
        <dbReference type="EC" id="2.7.13.3"/>
    </reaction>
</comment>
<feature type="transmembrane region" description="Helical" evidence="8">
    <location>
        <begin position="137"/>
        <end position="162"/>
    </location>
</feature>
<keyword evidence="8" id="KW-0472">Membrane</keyword>
<comment type="caution">
    <text evidence="10">The sequence shown here is derived from an EMBL/GenBank/DDBJ whole genome shotgun (WGS) entry which is preliminary data.</text>
</comment>
<evidence type="ECO:0000256" key="5">
    <source>
        <dbReference type="ARBA" id="ARBA00022692"/>
    </source>
</evidence>
<proteinExistence type="predicted"/>
<dbReference type="Pfam" id="PF02518">
    <property type="entry name" value="HATPase_c"/>
    <property type="match status" value="1"/>
</dbReference>
<keyword evidence="3" id="KW-0597">Phosphoprotein</keyword>
<feature type="transmembrane region" description="Helical" evidence="8">
    <location>
        <begin position="7"/>
        <end position="29"/>
    </location>
</feature>
<dbReference type="Pfam" id="PF00512">
    <property type="entry name" value="HisKA"/>
    <property type="match status" value="1"/>
</dbReference>
<dbReference type="PANTHER" id="PTHR45436">
    <property type="entry name" value="SENSOR HISTIDINE KINASE YKOH"/>
    <property type="match status" value="1"/>
</dbReference>
<sequence>MKLLLRITLWLAVALTVLLAIWAVCFYFATIDEINDETDDSLIDYSDGLIIRKLAGVQLPSDDNGTNNTYYIKEVPEEYALSREWISFEDQEVFISSKAEFESARVLTRLFRDSEDRFFELTVAVPTFEKDDIERSILWWIVALYILMLLSVLFISVWVVSYNMRPLKAMLRWLEEYNPGKTMPPVPSDTNVTEFRHLADTIRNAAERFDVQYLEQKRFIGNASHELQTPLAACSNRIEMLLDSPDLTESQAGELIKVHRELQALITLNRTLLLLTKIENGQFPETSEINFRDLVSDSVEMFREIYPARNISVSLDIKAPFIAEANEQLAVILVRNLVKNAFIHTPPGSTVSVSMDSSGFSVSNPGDQPLDDTKIFSRFYHGHSSREGSTGLGLAIVHSVCRSYGLTVSYRFHGSRHIFSVKRRSCQ</sequence>
<dbReference type="InterPro" id="IPR003594">
    <property type="entry name" value="HATPase_dom"/>
</dbReference>
<evidence type="ECO:0000313" key="10">
    <source>
        <dbReference type="EMBL" id="MBO8448200.1"/>
    </source>
</evidence>
<gene>
    <name evidence="10" type="ORF">IAC29_02880</name>
</gene>
<evidence type="ECO:0000256" key="3">
    <source>
        <dbReference type="ARBA" id="ARBA00022553"/>
    </source>
</evidence>
<evidence type="ECO:0000259" key="9">
    <source>
        <dbReference type="PROSITE" id="PS50109"/>
    </source>
</evidence>
<evidence type="ECO:0000256" key="1">
    <source>
        <dbReference type="ARBA" id="ARBA00000085"/>
    </source>
</evidence>
<dbReference type="EC" id="2.7.13.3" evidence="2"/>
<dbReference type="Proteomes" id="UP000810252">
    <property type="component" value="Unassembled WGS sequence"/>
</dbReference>
<dbReference type="SMART" id="SM00388">
    <property type="entry name" value="HisKA"/>
    <property type="match status" value="1"/>
</dbReference>
<dbReference type="GO" id="GO:0000155">
    <property type="term" value="F:phosphorelay sensor kinase activity"/>
    <property type="evidence" value="ECO:0007669"/>
    <property type="project" value="InterPro"/>
</dbReference>
<dbReference type="CDD" id="cd00082">
    <property type="entry name" value="HisKA"/>
    <property type="match status" value="1"/>
</dbReference>
<evidence type="ECO:0000256" key="2">
    <source>
        <dbReference type="ARBA" id="ARBA00012438"/>
    </source>
</evidence>
<keyword evidence="5 8" id="KW-0812">Transmembrane</keyword>
<reference evidence="10" key="1">
    <citation type="submission" date="2020-10" db="EMBL/GenBank/DDBJ databases">
        <authorList>
            <person name="Gilroy R."/>
        </authorList>
    </citation>
    <scope>NUCLEOTIDE SEQUENCE</scope>
    <source>
        <strain evidence="10">20514</strain>
    </source>
</reference>
<dbReference type="InterPro" id="IPR050428">
    <property type="entry name" value="TCS_sensor_his_kinase"/>
</dbReference>
<dbReference type="SUPFAM" id="SSF55874">
    <property type="entry name" value="ATPase domain of HSP90 chaperone/DNA topoisomerase II/histidine kinase"/>
    <property type="match status" value="1"/>
</dbReference>
<dbReference type="AlphaFoldDB" id="A0A9D9HBN7"/>
<evidence type="ECO:0000256" key="6">
    <source>
        <dbReference type="ARBA" id="ARBA00022777"/>
    </source>
</evidence>
<protein>
    <recommendedName>
        <fullName evidence="2">histidine kinase</fullName>
        <ecNumber evidence="2">2.7.13.3</ecNumber>
    </recommendedName>
</protein>
<reference evidence="10" key="2">
    <citation type="journal article" date="2021" name="PeerJ">
        <title>Extensive microbial diversity within the chicken gut microbiome revealed by metagenomics and culture.</title>
        <authorList>
            <person name="Gilroy R."/>
            <person name="Ravi A."/>
            <person name="Getino M."/>
            <person name="Pursley I."/>
            <person name="Horton D.L."/>
            <person name="Alikhan N.F."/>
            <person name="Baker D."/>
            <person name="Gharbi K."/>
            <person name="Hall N."/>
            <person name="Watson M."/>
            <person name="Adriaenssens E.M."/>
            <person name="Foster-Nyarko E."/>
            <person name="Jarju S."/>
            <person name="Secka A."/>
            <person name="Antonio M."/>
            <person name="Oren A."/>
            <person name="Chaudhuri R.R."/>
            <person name="La Ragione R."/>
            <person name="Hildebrand F."/>
            <person name="Pallen M.J."/>
        </authorList>
    </citation>
    <scope>NUCLEOTIDE SEQUENCE</scope>
    <source>
        <strain evidence="10">20514</strain>
    </source>
</reference>
<evidence type="ECO:0000256" key="4">
    <source>
        <dbReference type="ARBA" id="ARBA00022679"/>
    </source>
</evidence>
<feature type="domain" description="Histidine kinase" evidence="9">
    <location>
        <begin position="222"/>
        <end position="427"/>
    </location>
</feature>
<name>A0A9D9HBN7_9BACT</name>
<dbReference type="EMBL" id="JADIMQ010000043">
    <property type="protein sequence ID" value="MBO8448200.1"/>
    <property type="molecule type" value="Genomic_DNA"/>
</dbReference>
<accession>A0A9D9HBN7</accession>
<dbReference type="PROSITE" id="PS50109">
    <property type="entry name" value="HIS_KIN"/>
    <property type="match status" value="1"/>
</dbReference>
<keyword evidence="6 10" id="KW-0418">Kinase</keyword>
<dbReference type="Gene3D" id="3.30.565.10">
    <property type="entry name" value="Histidine kinase-like ATPase, C-terminal domain"/>
    <property type="match status" value="1"/>
</dbReference>
<dbReference type="InterPro" id="IPR003661">
    <property type="entry name" value="HisK_dim/P_dom"/>
</dbReference>
<evidence type="ECO:0000256" key="7">
    <source>
        <dbReference type="ARBA" id="ARBA00022989"/>
    </source>
</evidence>